<reference evidence="2" key="1">
    <citation type="submission" date="2020-08" db="EMBL/GenBank/DDBJ databases">
        <title>Genome public.</title>
        <authorList>
            <person name="Liu C."/>
            <person name="Sun Q."/>
        </authorList>
    </citation>
    <scope>NUCLEOTIDE SEQUENCE</scope>
    <source>
        <strain evidence="2">NSJ-64</strain>
    </source>
</reference>
<proteinExistence type="predicted"/>
<comment type="caution">
    <text evidence="2">The sequence shown here is derived from an EMBL/GenBank/DDBJ whole genome shotgun (WGS) entry which is preliminary data.</text>
</comment>
<keyword evidence="1" id="KW-0472">Membrane</keyword>
<dbReference type="RefSeq" id="WP_262394549.1">
    <property type="nucleotide sequence ID" value="NZ_JACRTD010000002.1"/>
</dbReference>
<evidence type="ECO:0000313" key="2">
    <source>
        <dbReference type="EMBL" id="MBC8584728.1"/>
    </source>
</evidence>
<feature type="transmembrane region" description="Helical" evidence="1">
    <location>
        <begin position="12"/>
        <end position="35"/>
    </location>
</feature>
<keyword evidence="1" id="KW-1133">Transmembrane helix</keyword>
<gene>
    <name evidence="2" type="ORF">H8705_03950</name>
</gene>
<name>A0A926IHI1_9FIRM</name>
<organism evidence="2 3">
    <name type="scientific">Youxingia wuxianensis</name>
    <dbReference type="NCBI Taxonomy" id="2763678"/>
    <lineage>
        <taxon>Bacteria</taxon>
        <taxon>Bacillati</taxon>
        <taxon>Bacillota</taxon>
        <taxon>Clostridia</taxon>
        <taxon>Eubacteriales</taxon>
        <taxon>Oscillospiraceae</taxon>
        <taxon>Youxingia</taxon>
    </lineage>
</organism>
<keyword evidence="3" id="KW-1185">Reference proteome</keyword>
<dbReference type="Proteomes" id="UP000623678">
    <property type="component" value="Unassembled WGS sequence"/>
</dbReference>
<keyword evidence="1" id="KW-0812">Transmembrane</keyword>
<protein>
    <submittedName>
        <fullName evidence="2">Uncharacterized protein</fullName>
    </submittedName>
</protein>
<evidence type="ECO:0000256" key="1">
    <source>
        <dbReference type="SAM" id="Phobius"/>
    </source>
</evidence>
<dbReference type="AlphaFoldDB" id="A0A926IHI1"/>
<sequence length="113" mass="13182">MFHRFGKKRSPGVLWDFLLPVAFFVAILIIFSLGLENVSETVQEEQLKSTEQAIRRATVQCYAIEGHYPQSFSYLEEHYGLRVDPQRYLVHYQSVGSNLMPQIQVFSLEKNRD</sequence>
<accession>A0A926IHI1</accession>
<dbReference type="EMBL" id="JACRTD010000002">
    <property type="protein sequence ID" value="MBC8584728.1"/>
    <property type="molecule type" value="Genomic_DNA"/>
</dbReference>
<evidence type="ECO:0000313" key="3">
    <source>
        <dbReference type="Proteomes" id="UP000623678"/>
    </source>
</evidence>